<accession>A0ABR1QZB5</accession>
<proteinExistence type="predicted"/>
<protein>
    <submittedName>
        <fullName evidence="1">Uncharacterized protein</fullName>
    </submittedName>
</protein>
<organism evidence="1 2">
    <name type="scientific">Apiospora aurea</name>
    <dbReference type="NCBI Taxonomy" id="335848"/>
    <lineage>
        <taxon>Eukaryota</taxon>
        <taxon>Fungi</taxon>
        <taxon>Dikarya</taxon>
        <taxon>Ascomycota</taxon>
        <taxon>Pezizomycotina</taxon>
        <taxon>Sordariomycetes</taxon>
        <taxon>Xylariomycetidae</taxon>
        <taxon>Amphisphaeriales</taxon>
        <taxon>Apiosporaceae</taxon>
        <taxon>Apiospora</taxon>
    </lineage>
</organism>
<comment type="caution">
    <text evidence="1">The sequence shown here is derived from an EMBL/GenBank/DDBJ whole genome shotgun (WGS) entry which is preliminary data.</text>
</comment>
<dbReference type="RefSeq" id="XP_066707400.1">
    <property type="nucleotide sequence ID" value="XM_066838507.1"/>
</dbReference>
<evidence type="ECO:0000313" key="1">
    <source>
        <dbReference type="EMBL" id="KAK7968008.1"/>
    </source>
</evidence>
<keyword evidence="2" id="KW-1185">Reference proteome</keyword>
<dbReference type="EMBL" id="JAQQWE010000001">
    <property type="protein sequence ID" value="KAK7968008.1"/>
    <property type="molecule type" value="Genomic_DNA"/>
</dbReference>
<dbReference type="Proteomes" id="UP001391051">
    <property type="component" value="Unassembled WGS sequence"/>
</dbReference>
<evidence type="ECO:0000313" key="2">
    <source>
        <dbReference type="Proteomes" id="UP001391051"/>
    </source>
</evidence>
<gene>
    <name evidence="1" type="ORF">PG986_002285</name>
</gene>
<dbReference type="GeneID" id="92071569"/>
<reference evidence="1 2" key="1">
    <citation type="submission" date="2023-01" db="EMBL/GenBank/DDBJ databases">
        <title>Analysis of 21 Apiospora genomes using comparative genomics revels a genus with tremendous synthesis potential of carbohydrate active enzymes and secondary metabolites.</title>
        <authorList>
            <person name="Sorensen T."/>
        </authorList>
    </citation>
    <scope>NUCLEOTIDE SEQUENCE [LARGE SCALE GENOMIC DNA]</scope>
    <source>
        <strain evidence="1 2">CBS 24483</strain>
    </source>
</reference>
<name>A0ABR1QZB5_9PEZI</name>
<sequence>MHASIAVALAYDRHLKPTPGCRRTLDECYHWSRSTALLNRRLKEPIKTKDKDPIWGAAAALAVLSFSSLDASAPEESWPLKPSDSTDLEWLRMGKGKMSLWDLANPLRPDSIFSIMAPTYAYLHAPLPDKAIYDISETLATVCGLGDLSTTGNNPYLHAAHAVSQIQDLPDDQVTIGLTERFTGSIQGPFEYLLRGKDPVALLLLYLWYHKAGCCIWWIGLRARIECPSICAYLRLYHKGNSTVQAFLPGGPLADRGNQSRSDSQLADFSLFPKRQ</sequence>